<proteinExistence type="predicted"/>
<dbReference type="Proteomes" id="UP000032309">
    <property type="component" value="Unassembled WGS sequence"/>
</dbReference>
<dbReference type="Pfam" id="PF18480">
    <property type="entry name" value="DUF5615"/>
    <property type="match status" value="1"/>
</dbReference>
<evidence type="ECO:0000313" key="2">
    <source>
        <dbReference type="EMBL" id="GAN33238.1"/>
    </source>
</evidence>
<dbReference type="EMBL" id="BAFN01000001">
    <property type="protein sequence ID" value="GAN33238.1"/>
    <property type="molecule type" value="Genomic_DNA"/>
</dbReference>
<gene>
    <name evidence="2" type="ORF">BROSI_A1755</name>
</gene>
<dbReference type="RefSeq" id="WP_052563301.1">
    <property type="nucleotide sequence ID" value="NZ_BAFN01000001.1"/>
</dbReference>
<accession>A0ABQ0JX34</accession>
<name>A0ABQ0JX34_9BACT</name>
<evidence type="ECO:0000313" key="3">
    <source>
        <dbReference type="Proteomes" id="UP000032309"/>
    </source>
</evidence>
<keyword evidence="3" id="KW-1185">Reference proteome</keyword>
<reference evidence="3" key="1">
    <citation type="journal article" date="2015" name="Genome Announc.">
        <title>Draft Genome Sequence of an Anaerobic Ammonium-Oxidizing Bacterium, "Candidatus Brocadia sinica".</title>
        <authorList>
            <person name="Oshiki M."/>
            <person name="Shinyako-Hata K."/>
            <person name="Satoh H."/>
            <person name="Okabe S."/>
        </authorList>
    </citation>
    <scope>NUCLEOTIDE SEQUENCE [LARGE SCALE GENOMIC DNA]</scope>
    <source>
        <strain evidence="3">JPN1</strain>
    </source>
</reference>
<feature type="domain" description="DUF5615" evidence="1">
    <location>
        <begin position="3"/>
        <end position="110"/>
    </location>
</feature>
<evidence type="ECO:0000259" key="1">
    <source>
        <dbReference type="Pfam" id="PF18480"/>
    </source>
</evidence>
<sequence length="116" mass="13321">MIKLYLDEDVPEAVAMSLRLRGYDVITVKETGKKGLADIEQLKYASLENRVIFTHNMADFYKIHSDFIKKGLDHNGIILSKQLPIGVIVKALLKLFSNLNYENVKNKIIWLSDWVV</sequence>
<organism evidence="2 3">
    <name type="scientific">Candidatus Brocadia sinica JPN1</name>
    <dbReference type="NCBI Taxonomy" id="1197129"/>
    <lineage>
        <taxon>Bacteria</taxon>
        <taxon>Pseudomonadati</taxon>
        <taxon>Planctomycetota</taxon>
        <taxon>Candidatus Brocadiia</taxon>
        <taxon>Candidatus Brocadiales</taxon>
        <taxon>Candidatus Brocadiaceae</taxon>
        <taxon>Candidatus Brocadia</taxon>
    </lineage>
</organism>
<protein>
    <recommendedName>
        <fullName evidence="1">DUF5615 domain-containing protein</fullName>
    </recommendedName>
</protein>
<dbReference type="InterPro" id="IPR041049">
    <property type="entry name" value="DUF5615"/>
</dbReference>
<comment type="caution">
    <text evidence="2">The sequence shown here is derived from an EMBL/GenBank/DDBJ whole genome shotgun (WGS) entry which is preliminary data.</text>
</comment>